<dbReference type="EMBL" id="CM007657">
    <property type="protein sequence ID" value="ONH95854.1"/>
    <property type="molecule type" value="Genomic_DNA"/>
</dbReference>
<dbReference type="PROSITE" id="PS51005">
    <property type="entry name" value="NAC"/>
    <property type="match status" value="1"/>
</dbReference>
<dbReference type="PANTHER" id="PTHR31744:SF210">
    <property type="entry name" value="NAC DOMAIN-CONTAINING PROTEIN 86-LIKE"/>
    <property type="match status" value="1"/>
</dbReference>
<dbReference type="Proteomes" id="UP000006882">
    <property type="component" value="Chromosome G7"/>
</dbReference>
<feature type="domain" description="NAC" evidence="5">
    <location>
        <begin position="6"/>
        <end position="155"/>
    </location>
</feature>
<reference evidence="6 7" key="1">
    <citation type="journal article" date="2013" name="Nat. Genet.">
        <title>The high-quality draft genome of peach (Prunus persica) identifies unique patterns of genetic diversity, domestication and genome evolution.</title>
        <authorList>
            <consortium name="International Peach Genome Initiative"/>
            <person name="Verde I."/>
            <person name="Abbott A.G."/>
            <person name="Scalabrin S."/>
            <person name="Jung S."/>
            <person name="Shu S."/>
            <person name="Marroni F."/>
            <person name="Zhebentyayeva T."/>
            <person name="Dettori M.T."/>
            <person name="Grimwood J."/>
            <person name="Cattonaro F."/>
            <person name="Zuccolo A."/>
            <person name="Rossini L."/>
            <person name="Jenkins J."/>
            <person name="Vendramin E."/>
            <person name="Meisel L.A."/>
            <person name="Decroocq V."/>
            <person name="Sosinski B."/>
            <person name="Prochnik S."/>
            <person name="Mitros T."/>
            <person name="Policriti A."/>
            <person name="Cipriani G."/>
            <person name="Dondini L."/>
            <person name="Ficklin S."/>
            <person name="Goodstein D.M."/>
            <person name="Xuan P."/>
            <person name="Del Fabbro C."/>
            <person name="Aramini V."/>
            <person name="Copetti D."/>
            <person name="Gonzalez S."/>
            <person name="Horner D.S."/>
            <person name="Falchi R."/>
            <person name="Lucas S."/>
            <person name="Mica E."/>
            <person name="Maldonado J."/>
            <person name="Lazzari B."/>
            <person name="Bielenberg D."/>
            <person name="Pirona R."/>
            <person name="Miculan M."/>
            <person name="Barakat A."/>
            <person name="Testolin R."/>
            <person name="Stella A."/>
            <person name="Tartarini S."/>
            <person name="Tonutti P."/>
            <person name="Arus P."/>
            <person name="Orellana A."/>
            <person name="Wells C."/>
            <person name="Main D."/>
            <person name="Vizzotto G."/>
            <person name="Silva H."/>
            <person name="Salamini F."/>
            <person name="Schmutz J."/>
            <person name="Morgante M."/>
            <person name="Rokhsar D.S."/>
        </authorList>
    </citation>
    <scope>NUCLEOTIDE SEQUENCE [LARGE SCALE GENOMIC DNA]</scope>
    <source>
        <strain evidence="7">cv. Nemared</strain>
    </source>
</reference>
<evidence type="ECO:0000256" key="1">
    <source>
        <dbReference type="ARBA" id="ARBA00023015"/>
    </source>
</evidence>
<dbReference type="AlphaFoldDB" id="A0A251NC64"/>
<evidence type="ECO:0000313" key="6">
    <source>
        <dbReference type="EMBL" id="ONH95854.1"/>
    </source>
</evidence>
<sequence>MRKSPLPPGFRFSPTDVELVQYYLKRKVMGKRLHFNFIAEVDIHKYAPWDLPEKSCWQGDLKWYFFCPTSRKYPTGARVKRANECGYWKATGKDRSVLYNGEVSGWIKTLIFHRGRAPKGERTDWVMHEYRLEAKNLADSDVLQDSYVICMIFQKDGPGPRNGAEYGAPFKEEDWTDDEAEICSEAVPHANMPEPNLVVPSNYNSSIITSTHSPEGIHIGPSSESCISDALPPSCNVLQLVSSNHVTMEKPHVSNDDILSMLNCFTEGSTSLMKENDKNEVVERDKLAFFFPDEGLGSATSELGNVIPSGNACATPHVNSDDIYEDLGDLGKLARVSEDGYNFSTVHNSVCAPAQMLLGDNDQFLELDDLGRSVELP</sequence>
<proteinExistence type="predicted"/>
<organism evidence="6 7">
    <name type="scientific">Prunus persica</name>
    <name type="common">Peach</name>
    <name type="synonym">Amygdalus persica</name>
    <dbReference type="NCBI Taxonomy" id="3760"/>
    <lineage>
        <taxon>Eukaryota</taxon>
        <taxon>Viridiplantae</taxon>
        <taxon>Streptophyta</taxon>
        <taxon>Embryophyta</taxon>
        <taxon>Tracheophyta</taxon>
        <taxon>Spermatophyta</taxon>
        <taxon>Magnoliopsida</taxon>
        <taxon>eudicotyledons</taxon>
        <taxon>Gunneridae</taxon>
        <taxon>Pentapetalae</taxon>
        <taxon>rosids</taxon>
        <taxon>fabids</taxon>
        <taxon>Rosales</taxon>
        <taxon>Rosaceae</taxon>
        <taxon>Amygdaloideae</taxon>
        <taxon>Amygdaleae</taxon>
        <taxon>Prunus</taxon>
    </lineage>
</organism>
<keyword evidence="3" id="KW-0804">Transcription</keyword>
<keyword evidence="1" id="KW-0805">Transcription regulation</keyword>
<evidence type="ECO:0000313" key="7">
    <source>
        <dbReference type="Proteomes" id="UP000006882"/>
    </source>
</evidence>
<dbReference type="InterPro" id="IPR036093">
    <property type="entry name" value="NAC_dom_sf"/>
</dbReference>
<dbReference type="GO" id="GO:0003677">
    <property type="term" value="F:DNA binding"/>
    <property type="evidence" value="ECO:0007669"/>
    <property type="project" value="UniProtKB-KW"/>
</dbReference>
<protein>
    <recommendedName>
        <fullName evidence="5">NAC domain-containing protein</fullName>
    </recommendedName>
</protein>
<gene>
    <name evidence="6" type="ORF">PRUPE_7G092400</name>
</gene>
<name>A0A251NC64_PRUPE</name>
<dbReference type="PANTHER" id="PTHR31744">
    <property type="entry name" value="PROTEIN CUP-SHAPED COTYLEDON 2-RELATED"/>
    <property type="match status" value="1"/>
</dbReference>
<keyword evidence="4" id="KW-0539">Nucleus</keyword>
<dbReference type="Gene3D" id="2.170.150.80">
    <property type="entry name" value="NAC domain"/>
    <property type="match status" value="1"/>
</dbReference>
<dbReference type="InterPro" id="IPR003441">
    <property type="entry name" value="NAC-dom"/>
</dbReference>
<dbReference type="Pfam" id="PF02365">
    <property type="entry name" value="NAM"/>
    <property type="match status" value="1"/>
</dbReference>
<keyword evidence="7" id="KW-1185">Reference proteome</keyword>
<evidence type="ECO:0000256" key="3">
    <source>
        <dbReference type="ARBA" id="ARBA00023163"/>
    </source>
</evidence>
<accession>A0A251NC64</accession>
<evidence type="ECO:0000259" key="5">
    <source>
        <dbReference type="PROSITE" id="PS51005"/>
    </source>
</evidence>
<evidence type="ECO:0000256" key="4">
    <source>
        <dbReference type="ARBA" id="ARBA00023242"/>
    </source>
</evidence>
<dbReference type="STRING" id="3760.A0A251NC64"/>
<keyword evidence="2" id="KW-0238">DNA-binding</keyword>
<evidence type="ECO:0000256" key="2">
    <source>
        <dbReference type="ARBA" id="ARBA00023125"/>
    </source>
</evidence>
<dbReference type="SUPFAM" id="SSF101941">
    <property type="entry name" value="NAC domain"/>
    <property type="match status" value="1"/>
</dbReference>
<dbReference type="GO" id="GO:0006355">
    <property type="term" value="P:regulation of DNA-templated transcription"/>
    <property type="evidence" value="ECO:0007669"/>
    <property type="project" value="InterPro"/>
</dbReference>
<dbReference type="SMR" id="A0A251NC64"/>
<dbReference type="Gramene" id="ONH95854">
    <property type="protein sequence ID" value="ONH95854"/>
    <property type="gene ID" value="PRUPE_7G092400"/>
</dbReference>